<feature type="non-terminal residue" evidence="2">
    <location>
        <position position="1"/>
    </location>
</feature>
<accession>A0A0B7C4A7</accession>
<proteinExistence type="predicted"/>
<organism evidence="2">
    <name type="scientific">Arion vulgaris</name>
    <dbReference type="NCBI Taxonomy" id="1028688"/>
    <lineage>
        <taxon>Eukaryota</taxon>
        <taxon>Metazoa</taxon>
        <taxon>Spiralia</taxon>
        <taxon>Lophotrochozoa</taxon>
        <taxon>Mollusca</taxon>
        <taxon>Gastropoda</taxon>
        <taxon>Heterobranchia</taxon>
        <taxon>Euthyneura</taxon>
        <taxon>Panpulmonata</taxon>
        <taxon>Eupulmonata</taxon>
        <taxon>Stylommatophora</taxon>
        <taxon>Helicina</taxon>
        <taxon>Arionoidea</taxon>
        <taxon>Arionidae</taxon>
        <taxon>Arion</taxon>
    </lineage>
</organism>
<sequence length="80" mass="8227">VQIPFSPPTPTGGQQPYGQGPGSAPHSPYPTSSQPSFVSMSSPGPPHLMSPSYPAGGMGLRPLQSFNQMGHPGAPRGPLY</sequence>
<protein>
    <submittedName>
        <fullName evidence="2">Uncharacterized protein</fullName>
    </submittedName>
</protein>
<evidence type="ECO:0000313" key="2">
    <source>
        <dbReference type="EMBL" id="CEL00033.1"/>
    </source>
</evidence>
<gene>
    <name evidence="2" type="primary">ORF222697</name>
</gene>
<feature type="compositionally biased region" description="Low complexity" evidence="1">
    <location>
        <begin position="30"/>
        <end position="42"/>
    </location>
</feature>
<reference evidence="2" key="1">
    <citation type="submission" date="2014-12" db="EMBL/GenBank/DDBJ databases">
        <title>Insight into the proteome of Arion vulgaris.</title>
        <authorList>
            <person name="Aradska J."/>
            <person name="Bulat T."/>
            <person name="Smidak R."/>
            <person name="Sarate P."/>
            <person name="Gangsoo J."/>
            <person name="Sialana F."/>
            <person name="Bilban M."/>
            <person name="Lubec G."/>
        </authorList>
    </citation>
    <scope>NUCLEOTIDE SEQUENCE</scope>
    <source>
        <tissue evidence="2">Skin</tissue>
    </source>
</reference>
<dbReference type="EMBL" id="HACG01053162">
    <property type="protein sequence ID" value="CEL00033.1"/>
    <property type="molecule type" value="Transcribed_RNA"/>
</dbReference>
<feature type="non-terminal residue" evidence="2">
    <location>
        <position position="80"/>
    </location>
</feature>
<name>A0A0B7C4A7_9EUPU</name>
<evidence type="ECO:0000256" key="1">
    <source>
        <dbReference type="SAM" id="MobiDB-lite"/>
    </source>
</evidence>
<feature type="region of interest" description="Disordered" evidence="1">
    <location>
        <begin position="1"/>
        <end position="80"/>
    </location>
</feature>
<feature type="compositionally biased region" description="Pro residues" evidence="1">
    <location>
        <begin position="1"/>
        <end position="10"/>
    </location>
</feature>
<dbReference type="AlphaFoldDB" id="A0A0B7C4A7"/>